<reference evidence="3" key="1">
    <citation type="journal article" date="2019" name="Int. J. Syst. Evol. Microbiol.">
        <title>The Global Catalogue of Microorganisms (GCM) 10K type strain sequencing project: providing services to taxonomists for standard genome sequencing and annotation.</title>
        <authorList>
            <consortium name="The Broad Institute Genomics Platform"/>
            <consortium name="The Broad Institute Genome Sequencing Center for Infectious Disease"/>
            <person name="Wu L."/>
            <person name="Ma J."/>
        </authorList>
    </citation>
    <scope>NUCLEOTIDE SEQUENCE [LARGE SCALE GENOMIC DNA]</scope>
    <source>
        <strain evidence="3">JCM 15577</strain>
    </source>
</reference>
<feature type="transmembrane region" description="Helical" evidence="1">
    <location>
        <begin position="116"/>
        <end position="140"/>
    </location>
</feature>
<dbReference type="Pfam" id="PF12730">
    <property type="entry name" value="ABC2_membrane_4"/>
    <property type="match status" value="1"/>
</dbReference>
<feature type="transmembrane region" description="Helical" evidence="1">
    <location>
        <begin position="146"/>
        <end position="171"/>
    </location>
</feature>
<evidence type="ECO:0008006" key="4">
    <source>
        <dbReference type="Google" id="ProtNLM"/>
    </source>
</evidence>
<evidence type="ECO:0000256" key="1">
    <source>
        <dbReference type="SAM" id="Phobius"/>
    </source>
</evidence>
<feature type="transmembrane region" description="Helical" evidence="1">
    <location>
        <begin position="178"/>
        <end position="203"/>
    </location>
</feature>
<evidence type="ECO:0000313" key="3">
    <source>
        <dbReference type="Proteomes" id="UP001501690"/>
    </source>
</evidence>
<keyword evidence="3" id="KW-1185">Reference proteome</keyword>
<comment type="caution">
    <text evidence="2">The sequence shown here is derived from an EMBL/GenBank/DDBJ whole genome shotgun (WGS) entry which is preliminary data.</text>
</comment>
<feature type="transmembrane region" description="Helical" evidence="1">
    <location>
        <begin position="223"/>
        <end position="241"/>
    </location>
</feature>
<name>A0ABP4UB75_9MICO</name>
<protein>
    <recommendedName>
        <fullName evidence="4">ABC-2 type transport system permease protein</fullName>
    </recommendedName>
</protein>
<gene>
    <name evidence="2" type="ORF">GCM10009808_20230</name>
</gene>
<dbReference type="EMBL" id="BAAAPL010000002">
    <property type="protein sequence ID" value="GAA1702248.1"/>
    <property type="molecule type" value="Genomic_DNA"/>
</dbReference>
<sequence length="248" mass="25112">MNAAVWAEAMKLRRSTVGLVASAAIVGGILAICGGMLVAAGSGSDVVAAKLGPYADASWWGLLGTCAQVTGAAAFVGFGVVLSWMFGREFAEGTITGLFGLPVTLTHTAMAKVTVYLAWAGLVAVALTAGEVVLGLALGLGAPDEAAWLGVARQFALVLLTAVIALPVAWVTTLTRSLLAGVGTVIGLVAVAQIVVIGGAGGWVPLAAPTLWALEMDVTPAQLLLSVVWGALGILATLIAWKRLQLDR</sequence>
<dbReference type="Proteomes" id="UP001501690">
    <property type="component" value="Unassembled WGS sequence"/>
</dbReference>
<keyword evidence="1" id="KW-0812">Transmembrane</keyword>
<organism evidence="2 3">
    <name type="scientific">Microbacterium sediminicola</name>
    <dbReference type="NCBI Taxonomy" id="415210"/>
    <lineage>
        <taxon>Bacteria</taxon>
        <taxon>Bacillati</taxon>
        <taxon>Actinomycetota</taxon>
        <taxon>Actinomycetes</taxon>
        <taxon>Micrococcales</taxon>
        <taxon>Microbacteriaceae</taxon>
        <taxon>Microbacterium</taxon>
    </lineage>
</organism>
<keyword evidence="1" id="KW-1133">Transmembrane helix</keyword>
<feature type="transmembrane region" description="Helical" evidence="1">
    <location>
        <begin position="59"/>
        <end position="86"/>
    </location>
</feature>
<feature type="transmembrane region" description="Helical" evidence="1">
    <location>
        <begin position="17"/>
        <end position="39"/>
    </location>
</feature>
<proteinExistence type="predicted"/>
<evidence type="ECO:0000313" key="2">
    <source>
        <dbReference type="EMBL" id="GAA1702248.1"/>
    </source>
</evidence>
<keyword evidence="1" id="KW-0472">Membrane</keyword>
<accession>A0ABP4UB75</accession>
<dbReference type="RefSeq" id="WP_344072186.1">
    <property type="nucleotide sequence ID" value="NZ_BAAAPL010000002.1"/>
</dbReference>